<accession>A0ABD1NEI2</accession>
<name>A0ABD1NEI2_9FABA</name>
<sequence>MENGEIRELQCEENGNINSNLWMRLEVYHGTHQKTNFTTSSVDKIPDITCQLNSSVNEIPIMMSFLRKTLALNSLSSLRRFTTSLRAKPFPDEPMAAYYDDLAVTVDATFTHSAAS</sequence>
<dbReference type="Proteomes" id="UP001603857">
    <property type="component" value="Unassembled WGS sequence"/>
</dbReference>
<keyword evidence="2" id="KW-1185">Reference proteome</keyword>
<gene>
    <name evidence="1" type="ORF">Fmac_000491</name>
</gene>
<dbReference type="AlphaFoldDB" id="A0ABD1NEI2"/>
<evidence type="ECO:0000313" key="2">
    <source>
        <dbReference type="Proteomes" id="UP001603857"/>
    </source>
</evidence>
<dbReference type="EMBL" id="JBGMDY010000001">
    <property type="protein sequence ID" value="KAL2346491.1"/>
    <property type="molecule type" value="Genomic_DNA"/>
</dbReference>
<evidence type="ECO:0000313" key="1">
    <source>
        <dbReference type="EMBL" id="KAL2346491.1"/>
    </source>
</evidence>
<organism evidence="1 2">
    <name type="scientific">Flemingia macrophylla</name>
    <dbReference type="NCBI Taxonomy" id="520843"/>
    <lineage>
        <taxon>Eukaryota</taxon>
        <taxon>Viridiplantae</taxon>
        <taxon>Streptophyta</taxon>
        <taxon>Embryophyta</taxon>
        <taxon>Tracheophyta</taxon>
        <taxon>Spermatophyta</taxon>
        <taxon>Magnoliopsida</taxon>
        <taxon>eudicotyledons</taxon>
        <taxon>Gunneridae</taxon>
        <taxon>Pentapetalae</taxon>
        <taxon>rosids</taxon>
        <taxon>fabids</taxon>
        <taxon>Fabales</taxon>
        <taxon>Fabaceae</taxon>
        <taxon>Papilionoideae</taxon>
        <taxon>50 kb inversion clade</taxon>
        <taxon>NPAAA clade</taxon>
        <taxon>indigoferoid/millettioid clade</taxon>
        <taxon>Phaseoleae</taxon>
        <taxon>Flemingia</taxon>
    </lineage>
</organism>
<comment type="caution">
    <text evidence="1">The sequence shown here is derived from an EMBL/GenBank/DDBJ whole genome shotgun (WGS) entry which is preliminary data.</text>
</comment>
<reference evidence="1 2" key="1">
    <citation type="submission" date="2024-08" db="EMBL/GenBank/DDBJ databases">
        <title>Insights into the chromosomal genome structure of Flemingia macrophylla.</title>
        <authorList>
            <person name="Ding Y."/>
            <person name="Zhao Y."/>
            <person name="Bi W."/>
            <person name="Wu M."/>
            <person name="Zhao G."/>
            <person name="Gong Y."/>
            <person name="Li W."/>
            <person name="Zhang P."/>
        </authorList>
    </citation>
    <scope>NUCLEOTIDE SEQUENCE [LARGE SCALE GENOMIC DNA]</scope>
    <source>
        <strain evidence="1">DYQJB</strain>
        <tissue evidence="1">Leaf</tissue>
    </source>
</reference>
<protein>
    <submittedName>
        <fullName evidence="1">Uncharacterized protein</fullName>
    </submittedName>
</protein>
<proteinExistence type="predicted"/>